<gene>
    <name evidence="8" type="primary">xerC_3</name>
    <name evidence="8" type="ORF">V144x_17030</name>
</gene>
<evidence type="ECO:0000256" key="4">
    <source>
        <dbReference type="ARBA" id="ARBA00023172"/>
    </source>
</evidence>
<comment type="similarity">
    <text evidence="1">Belongs to the 'phage' integrase family.</text>
</comment>
<dbReference type="EMBL" id="CP037920">
    <property type="protein sequence ID" value="QDT96249.1"/>
    <property type="molecule type" value="Genomic_DNA"/>
</dbReference>
<dbReference type="RefSeq" id="WP_197998821.1">
    <property type="nucleotide sequence ID" value="NZ_CP037920.1"/>
</dbReference>
<keyword evidence="4" id="KW-0233">DNA recombination</keyword>
<name>A0A517VTG0_9PLAN</name>
<dbReference type="InterPro" id="IPR044068">
    <property type="entry name" value="CB"/>
</dbReference>
<keyword evidence="3 5" id="KW-0238">DNA-binding</keyword>
<dbReference type="PROSITE" id="PS51898">
    <property type="entry name" value="TYR_RECOMBINASE"/>
    <property type="match status" value="1"/>
</dbReference>
<dbReference type="PANTHER" id="PTHR30349:SF64">
    <property type="entry name" value="PROPHAGE INTEGRASE INTD-RELATED"/>
    <property type="match status" value="1"/>
</dbReference>
<evidence type="ECO:0000256" key="3">
    <source>
        <dbReference type="ARBA" id="ARBA00023125"/>
    </source>
</evidence>
<dbReference type="InterPro" id="IPR013762">
    <property type="entry name" value="Integrase-like_cat_sf"/>
</dbReference>
<dbReference type="CDD" id="cd00397">
    <property type="entry name" value="DNA_BRE_C"/>
    <property type="match status" value="1"/>
</dbReference>
<reference evidence="8 9" key="1">
    <citation type="submission" date="2019-03" db="EMBL/GenBank/DDBJ databases">
        <title>Deep-cultivation of Planctomycetes and their phenomic and genomic characterization uncovers novel biology.</title>
        <authorList>
            <person name="Wiegand S."/>
            <person name="Jogler M."/>
            <person name="Boedeker C."/>
            <person name="Pinto D."/>
            <person name="Vollmers J."/>
            <person name="Rivas-Marin E."/>
            <person name="Kohn T."/>
            <person name="Peeters S.H."/>
            <person name="Heuer A."/>
            <person name="Rast P."/>
            <person name="Oberbeckmann S."/>
            <person name="Bunk B."/>
            <person name="Jeske O."/>
            <person name="Meyerdierks A."/>
            <person name="Storesund J.E."/>
            <person name="Kallscheuer N."/>
            <person name="Luecker S."/>
            <person name="Lage O.M."/>
            <person name="Pohl T."/>
            <person name="Merkel B.J."/>
            <person name="Hornburger P."/>
            <person name="Mueller R.-W."/>
            <person name="Bruemmer F."/>
            <person name="Labrenz M."/>
            <person name="Spormann A.M."/>
            <person name="Op den Camp H."/>
            <person name="Overmann J."/>
            <person name="Amann R."/>
            <person name="Jetten M.S.M."/>
            <person name="Mascher T."/>
            <person name="Medema M.H."/>
            <person name="Devos D.P."/>
            <person name="Kaster A.-K."/>
            <person name="Ovreas L."/>
            <person name="Rohde M."/>
            <person name="Galperin M.Y."/>
            <person name="Jogler C."/>
        </authorList>
    </citation>
    <scope>NUCLEOTIDE SEQUENCE [LARGE SCALE GENOMIC DNA]</scope>
    <source>
        <strain evidence="8 9">V144</strain>
    </source>
</reference>
<dbReference type="PANTHER" id="PTHR30349">
    <property type="entry name" value="PHAGE INTEGRASE-RELATED"/>
    <property type="match status" value="1"/>
</dbReference>
<evidence type="ECO:0000313" key="8">
    <source>
        <dbReference type="EMBL" id="QDT96249.1"/>
    </source>
</evidence>
<dbReference type="PROSITE" id="PS51900">
    <property type="entry name" value="CB"/>
    <property type="match status" value="1"/>
</dbReference>
<dbReference type="GO" id="GO:0006310">
    <property type="term" value="P:DNA recombination"/>
    <property type="evidence" value="ECO:0007669"/>
    <property type="project" value="UniProtKB-KW"/>
</dbReference>
<evidence type="ECO:0000259" key="7">
    <source>
        <dbReference type="PROSITE" id="PS51900"/>
    </source>
</evidence>
<dbReference type="Gene3D" id="1.10.150.130">
    <property type="match status" value="1"/>
</dbReference>
<dbReference type="KEGG" id="gaw:V144x_17030"/>
<sequence length="388" mass="44710">MPKIKVIVVKQNDREHLQARWIDPQTGRKRYKTTGETNERKALKFAAKLEEKLESETYSPDSGVTWEEFRERFRDGHLSSIAQSTSYKYEVILDGFGDMIKIRALSSIDTAKINKYASSLRKRGCAEATIKGYLSYIRAALNWACDMGMIQKVPKIIMPKRAKNSKYMKGRPITNEEFERILLQVDHVIDQDHVSDWEFFLKGLWWSGLRLGEALILSWHTGPFAVVELEDRYFFLISSDAEKGSQDRLLATAPEFDEMLREVKNKNGRVFNPMTNRSKGVLPRIDVTGRLIKKISIKANVIADPEKGTYATAHDFRRSFGERWAQLILPQQLMELMRHSDIKTTLNYYVGKNAKSTSDALWKAINQSKGLQKGLQTEVDMIRDKHLK</sequence>
<dbReference type="GO" id="GO:0003677">
    <property type="term" value="F:DNA binding"/>
    <property type="evidence" value="ECO:0007669"/>
    <property type="project" value="UniProtKB-UniRule"/>
</dbReference>
<dbReference type="Gene3D" id="1.10.443.10">
    <property type="entry name" value="Intergrase catalytic core"/>
    <property type="match status" value="1"/>
</dbReference>
<dbReference type="InterPro" id="IPR010998">
    <property type="entry name" value="Integrase_recombinase_N"/>
</dbReference>
<feature type="domain" description="Tyr recombinase" evidence="6">
    <location>
        <begin position="168"/>
        <end position="363"/>
    </location>
</feature>
<organism evidence="8 9">
    <name type="scientific">Gimesia aquarii</name>
    <dbReference type="NCBI Taxonomy" id="2527964"/>
    <lineage>
        <taxon>Bacteria</taxon>
        <taxon>Pseudomonadati</taxon>
        <taxon>Planctomycetota</taxon>
        <taxon>Planctomycetia</taxon>
        <taxon>Planctomycetales</taxon>
        <taxon>Planctomycetaceae</taxon>
        <taxon>Gimesia</taxon>
    </lineage>
</organism>
<accession>A0A517VTG0</accession>
<dbReference type="SUPFAM" id="SSF56349">
    <property type="entry name" value="DNA breaking-rejoining enzymes"/>
    <property type="match status" value="1"/>
</dbReference>
<dbReference type="GO" id="GO:0015074">
    <property type="term" value="P:DNA integration"/>
    <property type="evidence" value="ECO:0007669"/>
    <property type="project" value="UniProtKB-KW"/>
</dbReference>
<evidence type="ECO:0000256" key="2">
    <source>
        <dbReference type="ARBA" id="ARBA00022908"/>
    </source>
</evidence>
<protein>
    <submittedName>
        <fullName evidence="8">Tyrosine recombinase XerC</fullName>
    </submittedName>
</protein>
<evidence type="ECO:0000256" key="1">
    <source>
        <dbReference type="ARBA" id="ARBA00008857"/>
    </source>
</evidence>
<dbReference type="InterPro" id="IPR011010">
    <property type="entry name" value="DNA_brk_join_enz"/>
</dbReference>
<dbReference type="InterPro" id="IPR002104">
    <property type="entry name" value="Integrase_catalytic"/>
</dbReference>
<evidence type="ECO:0000259" key="6">
    <source>
        <dbReference type="PROSITE" id="PS51898"/>
    </source>
</evidence>
<dbReference type="Proteomes" id="UP000318704">
    <property type="component" value="Chromosome"/>
</dbReference>
<evidence type="ECO:0000256" key="5">
    <source>
        <dbReference type="PROSITE-ProRule" id="PRU01248"/>
    </source>
</evidence>
<feature type="domain" description="Core-binding (CB)" evidence="7">
    <location>
        <begin position="64"/>
        <end position="145"/>
    </location>
</feature>
<dbReference type="AlphaFoldDB" id="A0A517VTG0"/>
<dbReference type="InterPro" id="IPR050090">
    <property type="entry name" value="Tyrosine_recombinase_XerCD"/>
</dbReference>
<proteinExistence type="inferred from homology"/>
<evidence type="ECO:0000313" key="9">
    <source>
        <dbReference type="Proteomes" id="UP000318704"/>
    </source>
</evidence>
<keyword evidence="2" id="KW-0229">DNA integration</keyword>